<dbReference type="InterPro" id="IPR020449">
    <property type="entry name" value="Tscrpt_reg_AraC-type_HTH"/>
</dbReference>
<evidence type="ECO:0000259" key="4">
    <source>
        <dbReference type="PROSITE" id="PS01124"/>
    </source>
</evidence>
<name>A0AAV3WI12_9CYAN</name>
<reference evidence="5" key="1">
    <citation type="submission" date="2019-10" db="EMBL/GenBank/DDBJ databases">
        <title>Draft genome sequece of Microseira wollei NIES-4236.</title>
        <authorList>
            <person name="Yamaguchi H."/>
            <person name="Suzuki S."/>
            <person name="Kawachi M."/>
        </authorList>
    </citation>
    <scope>NUCLEOTIDE SEQUENCE</scope>
    <source>
        <strain evidence="5">NIES-4236</strain>
    </source>
</reference>
<protein>
    <submittedName>
        <fullName evidence="5">Transcriptional Regulator, AraC family protein</fullName>
    </submittedName>
</protein>
<keyword evidence="3" id="KW-0804">Transcription</keyword>
<keyword evidence="2" id="KW-0238">DNA-binding</keyword>
<feature type="domain" description="HTH araC/xylS-type" evidence="4">
    <location>
        <begin position="183"/>
        <end position="281"/>
    </location>
</feature>
<gene>
    <name evidence="5" type="ORF">MiSe_36640</name>
</gene>
<evidence type="ECO:0000256" key="3">
    <source>
        <dbReference type="ARBA" id="ARBA00023163"/>
    </source>
</evidence>
<dbReference type="PRINTS" id="PR00032">
    <property type="entry name" value="HTHARAC"/>
</dbReference>
<evidence type="ECO:0000256" key="1">
    <source>
        <dbReference type="ARBA" id="ARBA00023015"/>
    </source>
</evidence>
<dbReference type="EMBL" id="BLAY01000054">
    <property type="protein sequence ID" value="GET38904.1"/>
    <property type="molecule type" value="Genomic_DNA"/>
</dbReference>
<dbReference type="Proteomes" id="UP001050975">
    <property type="component" value="Unassembled WGS sequence"/>
</dbReference>
<dbReference type="GO" id="GO:0003700">
    <property type="term" value="F:DNA-binding transcription factor activity"/>
    <property type="evidence" value="ECO:0007669"/>
    <property type="project" value="InterPro"/>
</dbReference>
<dbReference type="PROSITE" id="PS00041">
    <property type="entry name" value="HTH_ARAC_FAMILY_1"/>
    <property type="match status" value="1"/>
</dbReference>
<comment type="caution">
    <text evidence="5">The sequence shown here is derived from an EMBL/GenBank/DDBJ whole genome shotgun (WGS) entry which is preliminary data.</text>
</comment>
<dbReference type="InterPro" id="IPR050204">
    <property type="entry name" value="AraC_XylS_family_regulators"/>
</dbReference>
<dbReference type="Pfam" id="PF12833">
    <property type="entry name" value="HTH_18"/>
    <property type="match status" value="1"/>
</dbReference>
<dbReference type="InterPro" id="IPR018062">
    <property type="entry name" value="HTH_AraC-typ_CS"/>
</dbReference>
<sequence>MLFPKTKQTAAILRREWDGLTVEYGRLDAVGEFDFAMPKHVLSVAFAPHEQVTWSVDGGQRQSTSLPAGSVFVYGQREFVWHRRVKPSEYINLALDPALLQTIATENGLSSTTEIEHRVIFQDPTILHVAQLLKAEVLNGGLAGNLYVESLRNLLAVHLLRNHTRVLVKPTVEAGHRDGLKLKQLKDYIEEHLAQELAIATLAAQIPMSQFHFARAFKAATGESPHRYIMQRRIERAKILLSVARLTVAEVAYQVGFSNQSHFTAQFRKAIGMTPKQFRECA</sequence>
<dbReference type="SUPFAM" id="SSF46689">
    <property type="entry name" value="Homeodomain-like"/>
    <property type="match status" value="2"/>
</dbReference>
<organism evidence="5 6">
    <name type="scientific">Microseira wollei NIES-4236</name>
    <dbReference type="NCBI Taxonomy" id="2530354"/>
    <lineage>
        <taxon>Bacteria</taxon>
        <taxon>Bacillati</taxon>
        <taxon>Cyanobacteriota</taxon>
        <taxon>Cyanophyceae</taxon>
        <taxon>Oscillatoriophycideae</taxon>
        <taxon>Aerosakkonematales</taxon>
        <taxon>Aerosakkonemataceae</taxon>
        <taxon>Microseira</taxon>
    </lineage>
</organism>
<dbReference type="GO" id="GO:0043565">
    <property type="term" value="F:sequence-specific DNA binding"/>
    <property type="evidence" value="ECO:0007669"/>
    <property type="project" value="InterPro"/>
</dbReference>
<evidence type="ECO:0000313" key="5">
    <source>
        <dbReference type="EMBL" id="GET38904.1"/>
    </source>
</evidence>
<evidence type="ECO:0000256" key="2">
    <source>
        <dbReference type="ARBA" id="ARBA00023125"/>
    </source>
</evidence>
<dbReference type="PROSITE" id="PS01124">
    <property type="entry name" value="HTH_ARAC_FAMILY_2"/>
    <property type="match status" value="1"/>
</dbReference>
<dbReference type="PANTHER" id="PTHR46796">
    <property type="entry name" value="HTH-TYPE TRANSCRIPTIONAL ACTIVATOR RHAS-RELATED"/>
    <property type="match status" value="1"/>
</dbReference>
<dbReference type="RefSeq" id="WP_226583464.1">
    <property type="nucleotide sequence ID" value="NZ_BLAY01000054.1"/>
</dbReference>
<accession>A0AAV3WI12</accession>
<keyword evidence="6" id="KW-1185">Reference proteome</keyword>
<dbReference type="SMART" id="SM00342">
    <property type="entry name" value="HTH_ARAC"/>
    <property type="match status" value="1"/>
</dbReference>
<dbReference type="InterPro" id="IPR018060">
    <property type="entry name" value="HTH_AraC"/>
</dbReference>
<dbReference type="AlphaFoldDB" id="A0AAV3WI12"/>
<keyword evidence="1" id="KW-0805">Transcription regulation</keyword>
<proteinExistence type="predicted"/>
<dbReference type="Gene3D" id="1.10.10.60">
    <property type="entry name" value="Homeodomain-like"/>
    <property type="match status" value="2"/>
</dbReference>
<evidence type="ECO:0000313" key="6">
    <source>
        <dbReference type="Proteomes" id="UP001050975"/>
    </source>
</evidence>
<dbReference type="InterPro" id="IPR009057">
    <property type="entry name" value="Homeodomain-like_sf"/>
</dbReference>
<dbReference type="PANTHER" id="PTHR46796:SF6">
    <property type="entry name" value="ARAC SUBFAMILY"/>
    <property type="match status" value="1"/>
</dbReference>